<dbReference type="STRING" id="1448308.A0A2T2NGL8"/>
<accession>A0A2T2NGL8</accession>
<feature type="compositionally biased region" description="Pro residues" evidence="1">
    <location>
        <begin position="195"/>
        <end position="204"/>
    </location>
</feature>
<feature type="compositionally biased region" description="Basic residues" evidence="1">
    <location>
        <begin position="144"/>
        <end position="194"/>
    </location>
</feature>
<dbReference type="OrthoDB" id="3797508at2759"/>
<protein>
    <submittedName>
        <fullName evidence="2">Uncharacterized protein</fullName>
    </submittedName>
</protein>
<reference evidence="2 3" key="1">
    <citation type="journal article" date="2018" name="Front. Microbiol.">
        <title>Genome-Wide Analysis of Corynespora cassiicola Leaf Fall Disease Putative Effectors.</title>
        <authorList>
            <person name="Lopez D."/>
            <person name="Ribeiro S."/>
            <person name="Label P."/>
            <person name="Fumanal B."/>
            <person name="Venisse J.S."/>
            <person name="Kohler A."/>
            <person name="de Oliveira R.R."/>
            <person name="Labutti K."/>
            <person name="Lipzen A."/>
            <person name="Lail K."/>
            <person name="Bauer D."/>
            <person name="Ohm R.A."/>
            <person name="Barry K.W."/>
            <person name="Spatafora J."/>
            <person name="Grigoriev I.V."/>
            <person name="Martin F.M."/>
            <person name="Pujade-Renaud V."/>
        </authorList>
    </citation>
    <scope>NUCLEOTIDE SEQUENCE [LARGE SCALE GENOMIC DNA]</scope>
    <source>
        <strain evidence="2 3">Philippines</strain>
    </source>
</reference>
<proteinExistence type="predicted"/>
<evidence type="ECO:0000313" key="3">
    <source>
        <dbReference type="Proteomes" id="UP000240883"/>
    </source>
</evidence>
<organism evidence="2 3">
    <name type="scientific">Corynespora cassiicola Philippines</name>
    <dbReference type="NCBI Taxonomy" id="1448308"/>
    <lineage>
        <taxon>Eukaryota</taxon>
        <taxon>Fungi</taxon>
        <taxon>Dikarya</taxon>
        <taxon>Ascomycota</taxon>
        <taxon>Pezizomycotina</taxon>
        <taxon>Dothideomycetes</taxon>
        <taxon>Pleosporomycetidae</taxon>
        <taxon>Pleosporales</taxon>
        <taxon>Corynesporascaceae</taxon>
        <taxon>Corynespora</taxon>
    </lineage>
</organism>
<name>A0A2T2NGL8_CORCC</name>
<keyword evidence="3" id="KW-1185">Reference proteome</keyword>
<dbReference type="Proteomes" id="UP000240883">
    <property type="component" value="Unassembled WGS sequence"/>
</dbReference>
<dbReference type="AlphaFoldDB" id="A0A2T2NGL8"/>
<evidence type="ECO:0000256" key="1">
    <source>
        <dbReference type="SAM" id="MobiDB-lite"/>
    </source>
</evidence>
<feature type="region of interest" description="Disordered" evidence="1">
    <location>
        <begin position="272"/>
        <end position="297"/>
    </location>
</feature>
<dbReference type="EMBL" id="KZ678138">
    <property type="protein sequence ID" value="PSN64582.1"/>
    <property type="molecule type" value="Genomic_DNA"/>
</dbReference>
<evidence type="ECO:0000313" key="2">
    <source>
        <dbReference type="EMBL" id="PSN64582.1"/>
    </source>
</evidence>
<gene>
    <name evidence="2" type="ORF">BS50DRAFT_576023</name>
</gene>
<feature type="region of interest" description="Disordered" evidence="1">
    <location>
        <begin position="139"/>
        <end position="215"/>
    </location>
</feature>
<sequence length="297" mass="33167">MAPAKSYSSFECTVSLSSNVTHCLKFNLDIFCTSVTKCPSETSIQAILQNHRLATLPFHSQSITALLHQPGSGHFHRGSTTTADMCWITLTPAKAKRKHPDHHHHHSDHGSSVEELVRVRRDASSSRFSKVRIVIPNSTISEHPHHHPHLHPHLHTGHHHHPHLHPLHMHPVHDHHHHHHHRMGKLHGSGRKRCPAPPPPPPSRSPSSCPSPKEPIYRTQIVEPRTQEIRETTRIALRQARPERGRLRRVAGYEVLGGEVPWSWDCVSSVAGSGTSKGTKKGGGLNYPPFGSSGSWM</sequence>